<dbReference type="AlphaFoldDB" id="A0A0N0BDI4"/>
<name>A0A0N0BDI4_9HYME</name>
<evidence type="ECO:0000313" key="1">
    <source>
        <dbReference type="EMBL" id="KOX70504.1"/>
    </source>
</evidence>
<reference evidence="1 2" key="1">
    <citation type="submission" date="2015-07" db="EMBL/GenBank/DDBJ databases">
        <title>The genome of Melipona quadrifasciata.</title>
        <authorList>
            <person name="Pan H."/>
            <person name="Kapheim K."/>
        </authorList>
    </citation>
    <scope>NUCLEOTIDE SEQUENCE [LARGE SCALE GENOMIC DNA]</scope>
    <source>
        <strain evidence="1">0111107301</strain>
        <tissue evidence="1">Whole body</tissue>
    </source>
</reference>
<sequence length="65" mass="7249">MRDVRSLRRGSTFVVFGKKEALKTQSRSSSERGSHVTGSKIHVAWVLISLCALTIQPRNLLPRAD</sequence>
<gene>
    <name evidence="1" type="ORF">WN51_02560</name>
</gene>
<keyword evidence="2" id="KW-1185">Reference proteome</keyword>
<protein>
    <submittedName>
        <fullName evidence="1">Uncharacterized protein</fullName>
    </submittedName>
</protein>
<evidence type="ECO:0000313" key="2">
    <source>
        <dbReference type="Proteomes" id="UP000053105"/>
    </source>
</evidence>
<accession>A0A0N0BDI4</accession>
<dbReference type="EMBL" id="KQ435859">
    <property type="protein sequence ID" value="KOX70504.1"/>
    <property type="molecule type" value="Genomic_DNA"/>
</dbReference>
<organism evidence="1 2">
    <name type="scientific">Melipona quadrifasciata</name>
    <dbReference type="NCBI Taxonomy" id="166423"/>
    <lineage>
        <taxon>Eukaryota</taxon>
        <taxon>Metazoa</taxon>
        <taxon>Ecdysozoa</taxon>
        <taxon>Arthropoda</taxon>
        <taxon>Hexapoda</taxon>
        <taxon>Insecta</taxon>
        <taxon>Pterygota</taxon>
        <taxon>Neoptera</taxon>
        <taxon>Endopterygota</taxon>
        <taxon>Hymenoptera</taxon>
        <taxon>Apocrita</taxon>
        <taxon>Aculeata</taxon>
        <taxon>Apoidea</taxon>
        <taxon>Anthophila</taxon>
        <taxon>Apidae</taxon>
        <taxon>Melipona</taxon>
    </lineage>
</organism>
<dbReference type="Proteomes" id="UP000053105">
    <property type="component" value="Unassembled WGS sequence"/>
</dbReference>
<proteinExistence type="predicted"/>